<dbReference type="RefSeq" id="WP_379571057.1">
    <property type="nucleotide sequence ID" value="NZ_JBHSQK010000100.1"/>
</dbReference>
<accession>A0ABW1IIG7</accession>
<protein>
    <submittedName>
        <fullName evidence="4">Acyl-CoA dehydrogenase family protein</fullName>
    </submittedName>
</protein>
<dbReference type="InterPro" id="IPR036250">
    <property type="entry name" value="AcylCo_DH-like_C"/>
</dbReference>
<name>A0ABW1IIG7_9PSEU</name>
<dbReference type="SUPFAM" id="SSF47203">
    <property type="entry name" value="Acyl-CoA dehydrogenase C-terminal domain-like"/>
    <property type="match status" value="1"/>
</dbReference>
<keyword evidence="5" id="KW-1185">Reference proteome</keyword>
<sequence>MTAELAIEHDVEVSSEELVSRARGLRQQLIDDQAAAEERTTYSPELHVAFEEAGFYRMLIPRRFGGLEVGLPTFQRVMIEIGRGSLGAAWGLCLTANHALQVGSWFGEQAQEELLAGAGFRAASVAAPTVRAERVPGGYRLTGQVAYCSGIPYSTHFMGQAVLASPDDGEPTMILYVAPESAFTRLGVWGTLAGLKSTGSDTIRFDSAFVPEHLVIEGVDMVDYPAEHGAPGVELNRNPMYGGRALTIFTLSLAGPIVGGAYSALDEYANWMRAKPAMFPPFLPRTEDPDHQRHYGAALARIGMAEATVLQAAEEWMQLCRDNAAGIRPFTQREDFRLASVVREACVVAHEAVEQELLRTIGSSALGEGQRFERAFRDFGQVAGHRNLALREQMYRLVATLELGVEQP</sequence>
<organism evidence="4 5">
    <name type="scientific">Pseudonocardia lutea</name>
    <dbReference type="NCBI Taxonomy" id="2172015"/>
    <lineage>
        <taxon>Bacteria</taxon>
        <taxon>Bacillati</taxon>
        <taxon>Actinomycetota</taxon>
        <taxon>Actinomycetes</taxon>
        <taxon>Pseudonocardiales</taxon>
        <taxon>Pseudonocardiaceae</taxon>
        <taxon>Pseudonocardia</taxon>
    </lineage>
</organism>
<dbReference type="SUPFAM" id="SSF56645">
    <property type="entry name" value="Acyl-CoA dehydrogenase NM domain-like"/>
    <property type="match status" value="1"/>
</dbReference>
<dbReference type="EMBL" id="JBHSQK010000100">
    <property type="protein sequence ID" value="MFC5952294.1"/>
    <property type="molecule type" value="Genomic_DNA"/>
</dbReference>
<evidence type="ECO:0000259" key="2">
    <source>
        <dbReference type="Pfam" id="PF02771"/>
    </source>
</evidence>
<dbReference type="PIRSF" id="PIRSF016578">
    <property type="entry name" value="HsaA"/>
    <property type="match status" value="1"/>
</dbReference>
<dbReference type="InterPro" id="IPR046373">
    <property type="entry name" value="Acyl-CoA_Oxase/DH_mid-dom_sf"/>
</dbReference>
<evidence type="ECO:0000313" key="5">
    <source>
        <dbReference type="Proteomes" id="UP001596119"/>
    </source>
</evidence>
<dbReference type="Pfam" id="PF08028">
    <property type="entry name" value="Acyl-CoA_dh_2"/>
    <property type="match status" value="1"/>
</dbReference>
<feature type="domain" description="Acyl-CoA dehydrogenase C-terminal" evidence="3">
    <location>
        <begin position="252"/>
        <end position="386"/>
    </location>
</feature>
<dbReference type="InterPro" id="IPR013786">
    <property type="entry name" value="AcylCoA_DH/ox_N"/>
</dbReference>
<keyword evidence="1" id="KW-0560">Oxidoreductase</keyword>
<dbReference type="InterPro" id="IPR009100">
    <property type="entry name" value="AcylCoA_DH/oxidase_NM_dom_sf"/>
</dbReference>
<dbReference type="InterPro" id="IPR013107">
    <property type="entry name" value="Acyl-CoA_DH_C"/>
</dbReference>
<proteinExistence type="predicted"/>
<feature type="domain" description="Acyl-CoA dehydrogenase/oxidase N-terminal" evidence="2">
    <location>
        <begin position="17"/>
        <end position="112"/>
    </location>
</feature>
<dbReference type="Gene3D" id="1.10.540.10">
    <property type="entry name" value="Acyl-CoA dehydrogenase/oxidase, N-terminal domain"/>
    <property type="match status" value="1"/>
</dbReference>
<dbReference type="InterPro" id="IPR037069">
    <property type="entry name" value="AcylCoA_DH/ox_N_sf"/>
</dbReference>
<dbReference type="Gene3D" id="2.40.110.10">
    <property type="entry name" value="Butyryl-CoA Dehydrogenase, subunit A, domain 2"/>
    <property type="match status" value="1"/>
</dbReference>
<dbReference type="Gene3D" id="1.20.140.10">
    <property type="entry name" value="Butyryl-CoA Dehydrogenase, subunit A, domain 3"/>
    <property type="match status" value="1"/>
</dbReference>
<dbReference type="Pfam" id="PF02771">
    <property type="entry name" value="Acyl-CoA_dh_N"/>
    <property type="match status" value="1"/>
</dbReference>
<comment type="caution">
    <text evidence="4">The sequence shown here is derived from an EMBL/GenBank/DDBJ whole genome shotgun (WGS) entry which is preliminary data.</text>
</comment>
<reference evidence="5" key="1">
    <citation type="journal article" date="2019" name="Int. J. Syst. Evol. Microbiol.">
        <title>The Global Catalogue of Microorganisms (GCM) 10K type strain sequencing project: providing services to taxonomists for standard genome sequencing and annotation.</title>
        <authorList>
            <consortium name="The Broad Institute Genomics Platform"/>
            <consortium name="The Broad Institute Genome Sequencing Center for Infectious Disease"/>
            <person name="Wu L."/>
            <person name="Ma J."/>
        </authorList>
    </citation>
    <scope>NUCLEOTIDE SEQUENCE [LARGE SCALE GENOMIC DNA]</scope>
    <source>
        <strain evidence="5">CGMCC 4.7397</strain>
    </source>
</reference>
<evidence type="ECO:0000256" key="1">
    <source>
        <dbReference type="ARBA" id="ARBA00023002"/>
    </source>
</evidence>
<evidence type="ECO:0000313" key="4">
    <source>
        <dbReference type="EMBL" id="MFC5952294.1"/>
    </source>
</evidence>
<gene>
    <name evidence="4" type="ORF">ACFQH9_28920</name>
</gene>
<dbReference type="Proteomes" id="UP001596119">
    <property type="component" value="Unassembled WGS sequence"/>
</dbReference>
<evidence type="ECO:0000259" key="3">
    <source>
        <dbReference type="Pfam" id="PF08028"/>
    </source>
</evidence>